<evidence type="ECO:0000259" key="9">
    <source>
        <dbReference type="PROSITE" id="PS50011"/>
    </source>
</evidence>
<dbReference type="GO" id="GO:0005524">
    <property type="term" value="F:ATP binding"/>
    <property type="evidence" value="ECO:0007669"/>
    <property type="project" value="UniProtKB-KW"/>
</dbReference>
<dbReference type="Proteomes" id="UP001295444">
    <property type="component" value="Chromosome 09"/>
</dbReference>
<dbReference type="EMBL" id="OW240920">
    <property type="protein sequence ID" value="CAH2316789.1"/>
    <property type="molecule type" value="Genomic_DNA"/>
</dbReference>
<evidence type="ECO:0000256" key="2">
    <source>
        <dbReference type="ARBA" id="ARBA00022527"/>
    </source>
</evidence>
<evidence type="ECO:0000256" key="8">
    <source>
        <dbReference type="ARBA" id="ARBA00048679"/>
    </source>
</evidence>
<dbReference type="PROSITE" id="PS50011">
    <property type="entry name" value="PROTEIN_KINASE_DOM"/>
    <property type="match status" value="1"/>
</dbReference>
<dbReference type="Pfam" id="PF00069">
    <property type="entry name" value="Pkinase"/>
    <property type="match status" value="1"/>
</dbReference>
<evidence type="ECO:0000256" key="4">
    <source>
        <dbReference type="ARBA" id="ARBA00022741"/>
    </source>
</evidence>
<evidence type="ECO:0000313" key="11">
    <source>
        <dbReference type="Proteomes" id="UP001295444"/>
    </source>
</evidence>
<evidence type="ECO:0000313" key="10">
    <source>
        <dbReference type="EMBL" id="CAH2316789.1"/>
    </source>
</evidence>
<dbReference type="InterPro" id="IPR000719">
    <property type="entry name" value="Prot_kinase_dom"/>
</dbReference>
<keyword evidence="2" id="KW-0723">Serine/threonine-protein kinase</keyword>
<sequence length="621" mass="71547">MEKYKILEEWRPGTFGETCIGEEIGSKKKCVLKKVECMDEQEANLALKEFMVLLDLHHPNICPYKEFFITWDNKISSLFLYLVMDYSDNGHLDVMLQEYRQAKTKIDEKTIQLFLGQMIDVLVYIHKQKVLHRNLKPSNILIKGKDTFLISDFLVETLVMDEMKLKIRVYPESKLFMAPETTKFSFSEKSDVWSIGSIILDVMTCASHTETESSTLLQVIKADPSGLERVLNTLQHETGYSSELCEVLQRMLQICPEDRITESDLVNHPYIKICLTFIGSPLAGIKKRLPPELADKMQETENVSVAPSLSVTEYMEKYSEYEEAQMSALKHLSSRAAHPDGLPCEGELVRLIEQAMRLHADSLDIQLEGSKILKHIVRKVRRFHESKELAFQILSVLATMSANNKTAELLEKNGFLQDVVKILEDSQDSTDLCTPSCDLLWSMAMTERPSDVELLKYSVEVILSLIRNNLYDVSLMTSAFYCLWILCLKGYVSEKQIEPVIFVCLECYQHNRIENVLIKNICLILANLVRNYEMAAYQAILPVSGWNCIHHAKDIYRYFSWNPEIVENICILFNEMAQYEFTLPELRSFEIDEIMQEVKVKNDGIREIMVLADSILRKMKG</sequence>
<dbReference type="InterPro" id="IPR016024">
    <property type="entry name" value="ARM-type_fold"/>
</dbReference>
<proteinExistence type="predicted"/>
<dbReference type="CDD" id="cd00180">
    <property type="entry name" value="PKc"/>
    <property type="match status" value="1"/>
</dbReference>
<dbReference type="SUPFAM" id="SSF48371">
    <property type="entry name" value="ARM repeat"/>
    <property type="match status" value="1"/>
</dbReference>
<reference evidence="10" key="1">
    <citation type="submission" date="2022-03" db="EMBL/GenBank/DDBJ databases">
        <authorList>
            <person name="Alioto T."/>
            <person name="Alioto T."/>
            <person name="Gomez Garrido J."/>
        </authorList>
    </citation>
    <scope>NUCLEOTIDE SEQUENCE</scope>
</reference>
<keyword evidence="6" id="KW-0067">ATP-binding</keyword>
<evidence type="ECO:0000256" key="6">
    <source>
        <dbReference type="ARBA" id="ARBA00022840"/>
    </source>
</evidence>
<keyword evidence="4" id="KW-0547">Nucleotide-binding</keyword>
<evidence type="ECO:0000256" key="3">
    <source>
        <dbReference type="ARBA" id="ARBA00022679"/>
    </source>
</evidence>
<evidence type="ECO:0000256" key="5">
    <source>
        <dbReference type="ARBA" id="ARBA00022777"/>
    </source>
</evidence>
<dbReference type="Gene3D" id="1.10.510.10">
    <property type="entry name" value="Transferase(Phosphotransferase) domain 1"/>
    <property type="match status" value="1"/>
</dbReference>
<feature type="domain" description="Protein kinase" evidence="9">
    <location>
        <begin position="4"/>
        <end position="271"/>
    </location>
</feature>
<keyword evidence="11" id="KW-1185">Reference proteome</keyword>
<accession>A0AAD1WM10</accession>
<keyword evidence="3" id="KW-0808">Transferase</keyword>
<keyword evidence="5 10" id="KW-0418">Kinase</keyword>
<dbReference type="Gene3D" id="1.25.10.10">
    <property type="entry name" value="Leucine-rich Repeat Variant"/>
    <property type="match status" value="1"/>
</dbReference>
<dbReference type="InterPro" id="IPR011989">
    <property type="entry name" value="ARM-like"/>
</dbReference>
<dbReference type="AlphaFoldDB" id="A0AAD1WM10"/>
<protein>
    <recommendedName>
        <fullName evidence="1">non-specific serine/threonine protein kinase</fullName>
        <ecNumber evidence="1">2.7.11.1</ecNumber>
    </recommendedName>
</protein>
<comment type="catalytic activity">
    <reaction evidence="8">
        <text>L-seryl-[protein] + ATP = O-phospho-L-seryl-[protein] + ADP + H(+)</text>
        <dbReference type="Rhea" id="RHEA:17989"/>
        <dbReference type="Rhea" id="RHEA-COMP:9863"/>
        <dbReference type="Rhea" id="RHEA-COMP:11604"/>
        <dbReference type="ChEBI" id="CHEBI:15378"/>
        <dbReference type="ChEBI" id="CHEBI:29999"/>
        <dbReference type="ChEBI" id="CHEBI:30616"/>
        <dbReference type="ChEBI" id="CHEBI:83421"/>
        <dbReference type="ChEBI" id="CHEBI:456216"/>
        <dbReference type="EC" id="2.7.11.1"/>
    </reaction>
</comment>
<evidence type="ECO:0000256" key="7">
    <source>
        <dbReference type="ARBA" id="ARBA00047899"/>
    </source>
</evidence>
<dbReference type="GO" id="GO:0004674">
    <property type="term" value="F:protein serine/threonine kinase activity"/>
    <property type="evidence" value="ECO:0007669"/>
    <property type="project" value="UniProtKB-KW"/>
</dbReference>
<dbReference type="EC" id="2.7.11.1" evidence="1"/>
<organism evidence="10 11">
    <name type="scientific">Pelobates cultripes</name>
    <name type="common">Western spadefoot toad</name>
    <dbReference type="NCBI Taxonomy" id="61616"/>
    <lineage>
        <taxon>Eukaryota</taxon>
        <taxon>Metazoa</taxon>
        <taxon>Chordata</taxon>
        <taxon>Craniata</taxon>
        <taxon>Vertebrata</taxon>
        <taxon>Euteleostomi</taxon>
        <taxon>Amphibia</taxon>
        <taxon>Batrachia</taxon>
        <taxon>Anura</taxon>
        <taxon>Pelobatoidea</taxon>
        <taxon>Pelobatidae</taxon>
        <taxon>Pelobates</taxon>
    </lineage>
</organism>
<comment type="catalytic activity">
    <reaction evidence="7">
        <text>L-threonyl-[protein] + ATP = O-phospho-L-threonyl-[protein] + ADP + H(+)</text>
        <dbReference type="Rhea" id="RHEA:46608"/>
        <dbReference type="Rhea" id="RHEA-COMP:11060"/>
        <dbReference type="Rhea" id="RHEA-COMP:11605"/>
        <dbReference type="ChEBI" id="CHEBI:15378"/>
        <dbReference type="ChEBI" id="CHEBI:30013"/>
        <dbReference type="ChEBI" id="CHEBI:30616"/>
        <dbReference type="ChEBI" id="CHEBI:61977"/>
        <dbReference type="ChEBI" id="CHEBI:456216"/>
        <dbReference type="EC" id="2.7.11.1"/>
    </reaction>
</comment>
<dbReference type="SUPFAM" id="SSF56112">
    <property type="entry name" value="Protein kinase-like (PK-like)"/>
    <property type="match status" value="1"/>
</dbReference>
<gene>
    <name evidence="10" type="ORF">PECUL_23A010579</name>
</gene>
<name>A0AAD1WM10_PELCU</name>
<dbReference type="PANTHER" id="PTHR24363:SF0">
    <property type="entry name" value="SERINE_THREONINE KINASE LIKE DOMAIN CONTAINING 1"/>
    <property type="match status" value="1"/>
</dbReference>
<evidence type="ECO:0000256" key="1">
    <source>
        <dbReference type="ARBA" id="ARBA00012513"/>
    </source>
</evidence>
<dbReference type="PANTHER" id="PTHR24363">
    <property type="entry name" value="SERINE/THREONINE PROTEIN KINASE"/>
    <property type="match status" value="1"/>
</dbReference>
<dbReference type="InterPro" id="IPR011009">
    <property type="entry name" value="Kinase-like_dom_sf"/>
</dbReference>